<accession>A0ACC1XGX2</accession>
<protein>
    <submittedName>
        <fullName evidence="1">Glycosyltransferase</fullName>
    </submittedName>
</protein>
<reference evidence="1 2" key="1">
    <citation type="journal article" date="2023" name="Science">
        <title>Complex scaffold remodeling in plant triterpene biosynthesis.</title>
        <authorList>
            <person name="De La Pena R."/>
            <person name="Hodgson H."/>
            <person name="Liu J.C."/>
            <person name="Stephenson M.J."/>
            <person name="Martin A.C."/>
            <person name="Owen C."/>
            <person name="Harkess A."/>
            <person name="Leebens-Mack J."/>
            <person name="Jimenez L.E."/>
            <person name="Osbourn A."/>
            <person name="Sattely E.S."/>
        </authorList>
    </citation>
    <scope>NUCLEOTIDE SEQUENCE [LARGE SCALE GENOMIC DNA]</scope>
    <source>
        <strain evidence="2">cv. JPN11</strain>
        <tissue evidence="1">Leaf</tissue>
    </source>
</reference>
<sequence>MPTAGVFPFLKKIIAMDTEPNQLLHFVLFPFMAQGHMIPMIDAARLLAQRSVVVTVFTTPKNAARFKSTLDRAIDSGLQIRLIQLQFPCVEAGLPDGCENFDMIPSPDLHENFYTAADMLQEPVEKLLGKLQPPPSCIISDPCLPYTSEIAVKFNIPRLVFHGGCCFCHACFRNVFGSNVLESVTSESEYFVVPNLPDRVEFTRSQVDFTALKYKEIAKKMFLASQATYGDIMNSFEEMEPAYYVEDLKKTKREKVWCIGPVSLSNKDNVDKAERGDKSSVDAHQCLKWLDSHNLGSVLFACLGSLCNLISSQLIQLGLGLEASNRPFVWVIRDGEASKELQKWVVEDGFEERIKGRGLVIWGWAPQVVILSHPAVGGFLTHCGWNSTLEGISAGVPLLTWPLFEDQFTNERLVQILRVGVRVGVERPMKWGEEQKIGVLVKREEVKNAVESLMDEGKEGEDRRERARELGKKAKAAVQEGGSSHLNITLLLEDIKQEVNSRRQSNNK</sequence>
<comment type="caution">
    <text evidence="1">The sequence shown here is derived from an EMBL/GenBank/DDBJ whole genome shotgun (WGS) entry which is preliminary data.</text>
</comment>
<name>A0ACC1XGX2_MELAZ</name>
<proteinExistence type="predicted"/>
<gene>
    <name evidence="1" type="ORF">OWV82_016311</name>
</gene>
<evidence type="ECO:0000313" key="1">
    <source>
        <dbReference type="EMBL" id="KAJ4710082.1"/>
    </source>
</evidence>
<evidence type="ECO:0000313" key="2">
    <source>
        <dbReference type="Proteomes" id="UP001164539"/>
    </source>
</evidence>
<organism evidence="1 2">
    <name type="scientific">Melia azedarach</name>
    <name type="common">Chinaberry tree</name>
    <dbReference type="NCBI Taxonomy" id="155640"/>
    <lineage>
        <taxon>Eukaryota</taxon>
        <taxon>Viridiplantae</taxon>
        <taxon>Streptophyta</taxon>
        <taxon>Embryophyta</taxon>
        <taxon>Tracheophyta</taxon>
        <taxon>Spermatophyta</taxon>
        <taxon>Magnoliopsida</taxon>
        <taxon>eudicotyledons</taxon>
        <taxon>Gunneridae</taxon>
        <taxon>Pentapetalae</taxon>
        <taxon>rosids</taxon>
        <taxon>malvids</taxon>
        <taxon>Sapindales</taxon>
        <taxon>Meliaceae</taxon>
        <taxon>Melia</taxon>
    </lineage>
</organism>
<dbReference type="Proteomes" id="UP001164539">
    <property type="component" value="Chromosome 9"/>
</dbReference>
<keyword evidence="2" id="KW-1185">Reference proteome</keyword>
<dbReference type="EMBL" id="CM051402">
    <property type="protein sequence ID" value="KAJ4710082.1"/>
    <property type="molecule type" value="Genomic_DNA"/>
</dbReference>